<dbReference type="PROSITE" id="PS01179">
    <property type="entry name" value="PID"/>
    <property type="match status" value="1"/>
</dbReference>
<dbReference type="VEuPathDB" id="VectorBase:BGLB019539"/>
<dbReference type="VEuPathDB" id="VectorBase:BGLAX_027622"/>
<evidence type="ECO:0000313" key="3">
    <source>
        <dbReference type="Proteomes" id="UP000076420"/>
    </source>
</evidence>
<evidence type="ECO:0000259" key="1">
    <source>
        <dbReference type="PROSITE" id="PS01179"/>
    </source>
</evidence>
<protein>
    <recommendedName>
        <fullName evidence="1">PID domain-containing protein</fullName>
    </recommendedName>
</protein>
<accession>A0A2C9KH09</accession>
<dbReference type="Gene3D" id="2.30.29.30">
    <property type="entry name" value="Pleckstrin-homology domain (PH domain)/Phosphotyrosine-binding domain (PTB)"/>
    <property type="match status" value="1"/>
</dbReference>
<dbReference type="PANTHER" id="PTHR11232:SF74">
    <property type="entry name" value="PTB DOMAIN-CONTAINING ADAPTER PROTEIN CED-6-LIKE PROTEIN"/>
    <property type="match status" value="1"/>
</dbReference>
<name>A0A2C9KH09_BIOGL</name>
<dbReference type="EnsemblMetazoa" id="BGLB019539-RA">
    <property type="protein sequence ID" value="BGLB019539-PA"/>
    <property type="gene ID" value="BGLB019539"/>
</dbReference>
<dbReference type="Proteomes" id="UP000076420">
    <property type="component" value="Unassembled WGS sequence"/>
</dbReference>
<dbReference type="KEGG" id="bgt:106057150"/>
<organism evidence="2 3">
    <name type="scientific">Biomphalaria glabrata</name>
    <name type="common">Bloodfluke planorb</name>
    <name type="synonym">Freshwater snail</name>
    <dbReference type="NCBI Taxonomy" id="6526"/>
    <lineage>
        <taxon>Eukaryota</taxon>
        <taxon>Metazoa</taxon>
        <taxon>Spiralia</taxon>
        <taxon>Lophotrochozoa</taxon>
        <taxon>Mollusca</taxon>
        <taxon>Gastropoda</taxon>
        <taxon>Heterobranchia</taxon>
        <taxon>Euthyneura</taxon>
        <taxon>Panpulmonata</taxon>
        <taxon>Hygrophila</taxon>
        <taxon>Lymnaeoidea</taxon>
        <taxon>Planorbidae</taxon>
        <taxon>Biomphalaria</taxon>
    </lineage>
</organism>
<sequence length="197" mass="22889">MFSWRKDKADISGEEPIFHVRYLGYTDAYLSSGSGCTSRPLSTLWDNVSEEKQLHRVVVKMGLAGLELRYLDKSIKDEKKTFPMEHISYCAADKSVNDRLFCWIYKNPTTEQLEAHAVLCSSREKSQTMAAVLSRAFHLAYRDWKAERLREERKKAHSIRRLLLVENFHLHLPEFPANQNLLSSSHKKSGNRKVVKY</sequence>
<proteinExistence type="predicted"/>
<dbReference type="PANTHER" id="PTHR11232">
    <property type="entry name" value="PHOSPHOTYROSINE INTERACTION DOMAIN-CONTAINING FAMILY MEMBER"/>
    <property type="match status" value="1"/>
</dbReference>
<feature type="domain" description="PID" evidence="1">
    <location>
        <begin position="18"/>
        <end position="142"/>
    </location>
</feature>
<dbReference type="InterPro" id="IPR006020">
    <property type="entry name" value="PTB/PI_dom"/>
</dbReference>
<evidence type="ECO:0000313" key="2">
    <source>
        <dbReference type="EnsemblMetazoa" id="BGLB019539-PA"/>
    </source>
</evidence>
<dbReference type="InterPro" id="IPR011993">
    <property type="entry name" value="PH-like_dom_sf"/>
</dbReference>
<reference evidence="2" key="1">
    <citation type="submission" date="2020-05" db="UniProtKB">
        <authorList>
            <consortium name="EnsemblMetazoa"/>
        </authorList>
    </citation>
    <scope>IDENTIFICATION</scope>
    <source>
        <strain evidence="2">BB02</strain>
    </source>
</reference>
<dbReference type="SUPFAM" id="SSF50729">
    <property type="entry name" value="PH domain-like"/>
    <property type="match status" value="1"/>
</dbReference>
<dbReference type="InterPro" id="IPR051133">
    <property type="entry name" value="Adapter_Engulfment-Domain"/>
</dbReference>
<dbReference type="SMART" id="SM00462">
    <property type="entry name" value="PTB"/>
    <property type="match status" value="1"/>
</dbReference>
<dbReference type="AlphaFoldDB" id="A0A2C9KH09"/>
<gene>
    <name evidence="2" type="primary">106057150</name>
</gene>
<dbReference type="Pfam" id="PF14719">
    <property type="entry name" value="PID_2"/>
    <property type="match status" value="1"/>
</dbReference>
<dbReference type="OrthoDB" id="5962185at2759"/>